<evidence type="ECO:0000313" key="2">
    <source>
        <dbReference type="Proteomes" id="UP000054498"/>
    </source>
</evidence>
<dbReference type="Proteomes" id="UP000054498">
    <property type="component" value="Unassembled WGS sequence"/>
</dbReference>
<organism evidence="1 2">
    <name type="scientific">Monoraphidium neglectum</name>
    <dbReference type="NCBI Taxonomy" id="145388"/>
    <lineage>
        <taxon>Eukaryota</taxon>
        <taxon>Viridiplantae</taxon>
        <taxon>Chlorophyta</taxon>
        <taxon>core chlorophytes</taxon>
        <taxon>Chlorophyceae</taxon>
        <taxon>CS clade</taxon>
        <taxon>Sphaeropleales</taxon>
        <taxon>Selenastraceae</taxon>
        <taxon>Monoraphidium</taxon>
    </lineage>
</organism>
<keyword evidence="2" id="KW-1185">Reference proteome</keyword>
<dbReference type="RefSeq" id="XP_013891438.1">
    <property type="nucleotide sequence ID" value="XM_014035984.1"/>
</dbReference>
<dbReference type="AlphaFoldDB" id="A0A0D2K8F4"/>
<dbReference type="GeneID" id="25733217"/>
<sequence>MSLMMSLEWIPRGASADDAPCAAASGSTGGGALGAAAAAAAAGPAQLPVLPDIDLKPGEATDPKAKSLAFNGVLSLLKALDLDSATRSRVFKVLNALFADPGSAAVRAQLPVLPDIDLKPGEATDPNAKSVAFNGVLSLLQPLDLDGATRSHVFRALNTQLADPGSVAHFLSVRYQFLRRCCTENNADAARAAVQEMAAESAS</sequence>
<accession>A0A0D2K8F4</accession>
<name>A0A0D2K8F4_9CHLO</name>
<dbReference type="KEGG" id="mng:MNEG_15545"/>
<protein>
    <submittedName>
        <fullName evidence="1">Uncharacterized protein</fullName>
    </submittedName>
</protein>
<reference evidence="1 2" key="1">
    <citation type="journal article" date="2013" name="BMC Genomics">
        <title>Reconstruction of the lipid metabolism for the microalga Monoraphidium neglectum from its genome sequence reveals characteristics suitable for biofuel production.</title>
        <authorList>
            <person name="Bogen C."/>
            <person name="Al-Dilaimi A."/>
            <person name="Albersmeier A."/>
            <person name="Wichmann J."/>
            <person name="Grundmann M."/>
            <person name="Rupp O."/>
            <person name="Lauersen K.J."/>
            <person name="Blifernez-Klassen O."/>
            <person name="Kalinowski J."/>
            <person name="Goesmann A."/>
            <person name="Mussgnug J.H."/>
            <person name="Kruse O."/>
        </authorList>
    </citation>
    <scope>NUCLEOTIDE SEQUENCE [LARGE SCALE GENOMIC DNA]</scope>
    <source>
        <strain evidence="1 2">SAG 48.87</strain>
    </source>
</reference>
<gene>
    <name evidence="1" type="ORF">MNEG_15545</name>
</gene>
<dbReference type="EMBL" id="KK105641">
    <property type="protein sequence ID" value="KIY92418.1"/>
    <property type="molecule type" value="Genomic_DNA"/>
</dbReference>
<evidence type="ECO:0000313" key="1">
    <source>
        <dbReference type="EMBL" id="KIY92418.1"/>
    </source>
</evidence>
<proteinExistence type="predicted"/>